<evidence type="ECO:0000313" key="3">
    <source>
        <dbReference type="Proteomes" id="UP000594260"/>
    </source>
</evidence>
<evidence type="ECO:0000313" key="2">
    <source>
        <dbReference type="EnsemblMetazoa" id="XP_022652389"/>
    </source>
</evidence>
<dbReference type="InParanoid" id="A0A7M7MCP1"/>
<organism evidence="2 3">
    <name type="scientific">Varroa destructor</name>
    <name type="common">Honeybee mite</name>
    <dbReference type="NCBI Taxonomy" id="109461"/>
    <lineage>
        <taxon>Eukaryota</taxon>
        <taxon>Metazoa</taxon>
        <taxon>Ecdysozoa</taxon>
        <taxon>Arthropoda</taxon>
        <taxon>Chelicerata</taxon>
        <taxon>Arachnida</taxon>
        <taxon>Acari</taxon>
        <taxon>Parasitiformes</taxon>
        <taxon>Mesostigmata</taxon>
        <taxon>Gamasina</taxon>
        <taxon>Dermanyssoidea</taxon>
        <taxon>Varroidae</taxon>
        <taxon>Varroa</taxon>
    </lineage>
</organism>
<evidence type="ECO:0000256" key="1">
    <source>
        <dbReference type="SAM" id="SignalP"/>
    </source>
</evidence>
<dbReference type="GeneID" id="111246674"/>
<protein>
    <submittedName>
        <fullName evidence="2">Uncharacterized protein</fullName>
    </submittedName>
</protein>
<dbReference type="AlphaFoldDB" id="A0A7M7MCP1"/>
<dbReference type="Proteomes" id="UP000594260">
    <property type="component" value="Unplaced"/>
</dbReference>
<keyword evidence="3" id="KW-1185">Reference proteome</keyword>
<keyword evidence="1" id="KW-0732">Signal</keyword>
<name>A0A7M7MCP1_VARDE</name>
<accession>A0A7M7MCP1</accession>
<feature type="chain" id="PRO_5029690863" evidence="1">
    <location>
        <begin position="21"/>
        <end position="235"/>
    </location>
</feature>
<dbReference type="KEGG" id="vde:111246674"/>
<dbReference type="OrthoDB" id="10427244at2759"/>
<reference evidence="2" key="1">
    <citation type="submission" date="2021-01" db="UniProtKB">
        <authorList>
            <consortium name="EnsemblMetazoa"/>
        </authorList>
    </citation>
    <scope>IDENTIFICATION</scope>
</reference>
<dbReference type="RefSeq" id="XP_022652389.1">
    <property type="nucleotide sequence ID" value="XM_022796654.1"/>
</dbReference>
<sequence length="235" mass="25545">MASVLHALVVAVYTAGVAFAKTPEGFRAIPDAYHGNSQHHRANGAHHISTQANTQEARQTPIPLHNMNRVRGVYLDGKPVVAGVSQAVPLTPIGQPNAVVDSPRSKSIFGVPGIVAPVQSQGIEYYDDFVNGAPFSAGSPAASAYIPTAPYPASVYGRPPFWIRLQRWNPFSRYYRATYTIGAPEYPNLPSYGYVVPPVMVIPARPVSTLEPIHPTRVSTNSQTLVTSQRRYGRR</sequence>
<dbReference type="EnsemblMetazoa" id="XM_022796654">
    <property type="protein sequence ID" value="XP_022652389"/>
    <property type="gene ID" value="LOC111246674"/>
</dbReference>
<proteinExistence type="predicted"/>
<feature type="signal peptide" evidence="1">
    <location>
        <begin position="1"/>
        <end position="20"/>
    </location>
</feature>